<reference evidence="2" key="1">
    <citation type="submission" date="2014-01" db="EMBL/GenBank/DDBJ databases">
        <title>The genome of the white-rot fungus Pycnoporus cinnabarinus: a basidiomycete model with a versatile arsenal for lignocellulosic biomass breakdown.</title>
        <authorList>
            <person name="Levasseur A."/>
            <person name="Lomascolo A."/>
            <person name="Ruiz-Duenas F.J."/>
            <person name="Uzan E."/>
            <person name="Piumi F."/>
            <person name="Kues U."/>
            <person name="Ram A.F.J."/>
            <person name="Murat C."/>
            <person name="Haon M."/>
            <person name="Benoit I."/>
            <person name="Arfi Y."/>
            <person name="Chevret D."/>
            <person name="Drula E."/>
            <person name="Kwon M.J."/>
            <person name="Gouret P."/>
            <person name="Lesage-Meessen L."/>
            <person name="Lombard V."/>
            <person name="Mariette J."/>
            <person name="Noirot C."/>
            <person name="Park J."/>
            <person name="Patyshakuliyeva A."/>
            <person name="Wieneger R.A.B."/>
            <person name="Wosten H.A.B."/>
            <person name="Martin F."/>
            <person name="Coutinho P.M."/>
            <person name="de Vries R."/>
            <person name="Martinez A.T."/>
            <person name="Klopp C."/>
            <person name="Pontarotti P."/>
            <person name="Henrissat B."/>
            <person name="Record E."/>
        </authorList>
    </citation>
    <scope>NUCLEOTIDE SEQUENCE [LARGE SCALE GENOMIC DNA]</scope>
    <source>
        <strain evidence="2">BRFM137</strain>
    </source>
</reference>
<dbReference type="HOGENOM" id="CLU_1005239_0_0_1"/>
<organism evidence="2 3">
    <name type="scientific">Pycnoporus cinnabarinus</name>
    <name type="common">Cinnabar-red polypore</name>
    <name type="synonym">Trametes cinnabarina</name>
    <dbReference type="NCBI Taxonomy" id="5643"/>
    <lineage>
        <taxon>Eukaryota</taxon>
        <taxon>Fungi</taxon>
        <taxon>Dikarya</taxon>
        <taxon>Basidiomycota</taxon>
        <taxon>Agaricomycotina</taxon>
        <taxon>Agaricomycetes</taxon>
        <taxon>Polyporales</taxon>
        <taxon>Polyporaceae</taxon>
        <taxon>Trametes</taxon>
    </lineage>
</organism>
<feature type="compositionally biased region" description="Basic and acidic residues" evidence="1">
    <location>
        <begin position="176"/>
        <end position="190"/>
    </location>
</feature>
<accession>A0A060SSW7</accession>
<protein>
    <submittedName>
        <fullName evidence="2">Uncharacterized protein</fullName>
    </submittedName>
</protein>
<feature type="compositionally biased region" description="Low complexity" evidence="1">
    <location>
        <begin position="192"/>
        <end position="202"/>
    </location>
</feature>
<feature type="compositionally biased region" description="Low complexity" evidence="1">
    <location>
        <begin position="109"/>
        <end position="126"/>
    </location>
</feature>
<gene>
    <name evidence="2" type="ORF">BN946_scf184902.g9</name>
</gene>
<evidence type="ECO:0000256" key="1">
    <source>
        <dbReference type="SAM" id="MobiDB-lite"/>
    </source>
</evidence>
<feature type="compositionally biased region" description="Low complexity" evidence="1">
    <location>
        <begin position="1"/>
        <end position="16"/>
    </location>
</feature>
<sequence>MVSLSRRSSRASSRNSQVIEAVNEKPKAGFNTVLTKKRRSRADSIDPFRKSAASITARRKSRAASIASTRYNAYGIPAAAGVRRKSRAESIAPPMTPDGRRKSRAGSIAPSVASRRRSQAASTIASPRQSAIFSAPVHFMPPAPIGLPRTPRTPTAARQSRVPEPRTPRTAAPREPVAHDPRTPISDRKPRTPTTARTPYTPESHPRNSSARVLHTPTSLDDAVHWTAVPLPAIPAATPRPLPSVPTTPSRTPAELRVSTLSRALSEVSSESRGSLV</sequence>
<proteinExistence type="predicted"/>
<keyword evidence="3" id="KW-1185">Reference proteome</keyword>
<evidence type="ECO:0000313" key="3">
    <source>
        <dbReference type="Proteomes" id="UP000029665"/>
    </source>
</evidence>
<feature type="region of interest" description="Disordered" evidence="1">
    <location>
        <begin position="142"/>
        <end position="212"/>
    </location>
</feature>
<dbReference type="Proteomes" id="UP000029665">
    <property type="component" value="Unassembled WGS sequence"/>
</dbReference>
<feature type="region of interest" description="Disordered" evidence="1">
    <location>
        <begin position="80"/>
        <end position="129"/>
    </location>
</feature>
<dbReference type="OrthoDB" id="2755692at2759"/>
<dbReference type="AlphaFoldDB" id="A0A060SSW7"/>
<dbReference type="EMBL" id="CCBP010000456">
    <property type="protein sequence ID" value="CDO77475.1"/>
    <property type="molecule type" value="Genomic_DNA"/>
</dbReference>
<feature type="region of interest" description="Disordered" evidence="1">
    <location>
        <begin position="1"/>
        <end position="65"/>
    </location>
</feature>
<name>A0A060SSW7_PYCCI</name>
<evidence type="ECO:0000313" key="2">
    <source>
        <dbReference type="EMBL" id="CDO77475.1"/>
    </source>
</evidence>
<comment type="caution">
    <text evidence="2">The sequence shown here is derived from an EMBL/GenBank/DDBJ whole genome shotgun (WGS) entry which is preliminary data.</text>
</comment>
<feature type="region of interest" description="Disordered" evidence="1">
    <location>
        <begin position="234"/>
        <end position="255"/>
    </location>
</feature>